<evidence type="ECO:0000313" key="3">
    <source>
        <dbReference type="Proteomes" id="UP000008866"/>
    </source>
</evidence>
<dbReference type="HOGENOM" id="CLU_1011839_0_0_1"/>
<evidence type="ECO:0000256" key="1">
    <source>
        <dbReference type="SAM" id="MobiDB-lite"/>
    </source>
</evidence>
<dbReference type="KEGG" id="abe:ARB_05753"/>
<reference evidence="3" key="1">
    <citation type="journal article" date="2011" name="Genome Biol.">
        <title>Comparative and functional genomics provide insights into the pathogenicity of dermatophytic fungi.</title>
        <authorList>
            <person name="Burmester A."/>
            <person name="Shelest E."/>
            <person name="Gloeckner G."/>
            <person name="Heddergott C."/>
            <person name="Schindler S."/>
            <person name="Staib P."/>
            <person name="Heidel A."/>
            <person name="Felder M."/>
            <person name="Petzold A."/>
            <person name="Szafranski K."/>
            <person name="Feuermann M."/>
            <person name="Pedruzzi I."/>
            <person name="Priebe S."/>
            <person name="Groth M."/>
            <person name="Winkler R."/>
            <person name="Li W."/>
            <person name="Kniemeyer O."/>
            <person name="Schroeckh V."/>
            <person name="Hertweck C."/>
            <person name="Hube B."/>
            <person name="White T.C."/>
            <person name="Platzer M."/>
            <person name="Guthke R."/>
            <person name="Heitman J."/>
            <person name="Woestemeyer J."/>
            <person name="Zipfel P.F."/>
            <person name="Monod M."/>
            <person name="Brakhage A.A."/>
        </authorList>
    </citation>
    <scope>NUCLEOTIDE SEQUENCE [LARGE SCALE GENOMIC DNA]</scope>
    <source>
        <strain evidence="3">ATCC MYA-4681 / CBS 112371</strain>
    </source>
</reference>
<dbReference type="EMBL" id="ABSU01000003">
    <property type="protein sequence ID" value="EFE35709.1"/>
    <property type="molecule type" value="Genomic_DNA"/>
</dbReference>
<feature type="region of interest" description="Disordered" evidence="1">
    <location>
        <begin position="1"/>
        <end position="76"/>
    </location>
</feature>
<keyword evidence="3" id="KW-1185">Reference proteome</keyword>
<feature type="region of interest" description="Disordered" evidence="1">
    <location>
        <begin position="251"/>
        <end position="275"/>
    </location>
</feature>
<gene>
    <name evidence="2" type="ORF">ARB_05753</name>
</gene>
<feature type="compositionally biased region" description="Basic and acidic residues" evidence="1">
    <location>
        <begin position="25"/>
        <end position="38"/>
    </location>
</feature>
<protein>
    <submittedName>
        <fullName evidence="2">Uncharacterized protein</fullName>
    </submittedName>
</protein>
<proteinExistence type="predicted"/>
<dbReference type="GeneID" id="9521837"/>
<feature type="region of interest" description="Disordered" evidence="1">
    <location>
        <begin position="163"/>
        <end position="191"/>
    </location>
</feature>
<comment type="caution">
    <text evidence="2">The sequence shown here is derived from an EMBL/GenBank/DDBJ whole genome shotgun (WGS) entry which is preliminary data.</text>
</comment>
<dbReference type="AlphaFoldDB" id="D4ANE8"/>
<sequence>MQMAGSPNTQPAQLHRKTQNSSERTASKEERNSKMIKGEEEEEKEEESGRRRRLAGFTRADQRWSHVKQQQKQLTSRYSVRDRLAGWWIAKHESRRSRGDGDPNVACLALQSGPGMVIYFGTTMTPIFSLAGGEEGPQRWSWKGSHDSLEGDQGHCISWERSQDTRQEAAPVRSPPAALSAHGDSGVSPSSKFALSVTQRAAQRIRHDTLLDDVGRVGGHPEDLRSQSAGPEVDGRCREICVLSESAREDVIAAPEAEEERAEDQGRAEAMIEPW</sequence>
<feature type="compositionally biased region" description="Polar residues" evidence="1">
    <location>
        <begin position="1"/>
        <end position="12"/>
    </location>
</feature>
<feature type="compositionally biased region" description="Polar residues" evidence="1">
    <location>
        <begin position="67"/>
        <end position="76"/>
    </location>
</feature>
<organism evidence="2 3">
    <name type="scientific">Arthroderma benhamiae (strain ATCC MYA-4681 / CBS 112371)</name>
    <name type="common">Trichophyton mentagrophytes</name>
    <dbReference type="NCBI Taxonomy" id="663331"/>
    <lineage>
        <taxon>Eukaryota</taxon>
        <taxon>Fungi</taxon>
        <taxon>Dikarya</taxon>
        <taxon>Ascomycota</taxon>
        <taxon>Pezizomycotina</taxon>
        <taxon>Eurotiomycetes</taxon>
        <taxon>Eurotiomycetidae</taxon>
        <taxon>Onygenales</taxon>
        <taxon>Arthrodermataceae</taxon>
        <taxon>Trichophyton</taxon>
    </lineage>
</organism>
<accession>D4ANE8</accession>
<name>D4ANE8_ARTBC</name>
<dbReference type="RefSeq" id="XP_003016354.1">
    <property type="nucleotide sequence ID" value="XM_003016308.1"/>
</dbReference>
<evidence type="ECO:0000313" key="2">
    <source>
        <dbReference type="EMBL" id="EFE35709.1"/>
    </source>
</evidence>
<dbReference type="Proteomes" id="UP000008866">
    <property type="component" value="Unassembled WGS sequence"/>
</dbReference>